<dbReference type="EMBL" id="GBRH01229086">
    <property type="protein sequence ID" value="JAD68809.1"/>
    <property type="molecule type" value="Transcribed_RNA"/>
</dbReference>
<dbReference type="AlphaFoldDB" id="A0A0A9BXN8"/>
<reference evidence="1" key="1">
    <citation type="submission" date="2014-09" db="EMBL/GenBank/DDBJ databases">
        <authorList>
            <person name="Magalhaes I.L.F."/>
            <person name="Oliveira U."/>
            <person name="Santos F.R."/>
            <person name="Vidigal T.H.D.A."/>
            <person name="Brescovit A.D."/>
            <person name="Santos A.J."/>
        </authorList>
    </citation>
    <scope>NUCLEOTIDE SEQUENCE</scope>
    <source>
        <tissue evidence="1">Shoot tissue taken approximately 20 cm above the soil surface</tissue>
    </source>
</reference>
<protein>
    <submittedName>
        <fullName evidence="1">Uncharacterized protein</fullName>
    </submittedName>
</protein>
<organism evidence="1">
    <name type="scientific">Arundo donax</name>
    <name type="common">Giant reed</name>
    <name type="synonym">Donax arundinaceus</name>
    <dbReference type="NCBI Taxonomy" id="35708"/>
    <lineage>
        <taxon>Eukaryota</taxon>
        <taxon>Viridiplantae</taxon>
        <taxon>Streptophyta</taxon>
        <taxon>Embryophyta</taxon>
        <taxon>Tracheophyta</taxon>
        <taxon>Spermatophyta</taxon>
        <taxon>Magnoliopsida</taxon>
        <taxon>Liliopsida</taxon>
        <taxon>Poales</taxon>
        <taxon>Poaceae</taxon>
        <taxon>PACMAD clade</taxon>
        <taxon>Arundinoideae</taxon>
        <taxon>Arundineae</taxon>
        <taxon>Arundo</taxon>
    </lineage>
</organism>
<reference evidence="1" key="2">
    <citation type="journal article" date="2015" name="Data Brief">
        <title>Shoot transcriptome of the giant reed, Arundo donax.</title>
        <authorList>
            <person name="Barrero R.A."/>
            <person name="Guerrero F.D."/>
            <person name="Moolhuijzen P."/>
            <person name="Goolsby J.A."/>
            <person name="Tidwell J."/>
            <person name="Bellgard S.E."/>
            <person name="Bellgard M.I."/>
        </authorList>
    </citation>
    <scope>NUCLEOTIDE SEQUENCE</scope>
    <source>
        <tissue evidence="1">Shoot tissue taken approximately 20 cm above the soil surface</tissue>
    </source>
</reference>
<sequence>MNLVMKRYSVFFSSRMFHPSKGVHKPTGLTSKLQSKHFLETGIIIK</sequence>
<name>A0A0A9BXN8_ARUDO</name>
<accession>A0A0A9BXN8</accession>
<evidence type="ECO:0000313" key="1">
    <source>
        <dbReference type="EMBL" id="JAD68809.1"/>
    </source>
</evidence>
<proteinExistence type="predicted"/>